<keyword evidence="5" id="KW-1003">Cell membrane</keyword>
<dbReference type="HOGENOM" id="CLU_1080388_0_0_12"/>
<evidence type="ECO:0000256" key="7">
    <source>
        <dbReference type="ARBA" id="ARBA00023186"/>
    </source>
</evidence>
<feature type="transmembrane region" description="Helical" evidence="10">
    <location>
        <begin position="7"/>
        <end position="24"/>
    </location>
</feature>
<keyword evidence="4" id="KW-0813">Transport</keyword>
<keyword evidence="6" id="KW-0653">Protein transport</keyword>
<dbReference type="PATRIC" id="fig|1313292.3.peg.466"/>
<name>W5SZY1_9SPIR</name>
<evidence type="ECO:0000256" key="5">
    <source>
        <dbReference type="ARBA" id="ARBA00022475"/>
    </source>
</evidence>
<dbReference type="EMBL" id="CP005745">
    <property type="protein sequence ID" value="AHH10616.1"/>
    <property type="molecule type" value="Genomic_DNA"/>
</dbReference>
<evidence type="ECO:0000256" key="9">
    <source>
        <dbReference type="ARBA" id="ARBA00033342"/>
    </source>
</evidence>
<evidence type="ECO:0000256" key="2">
    <source>
        <dbReference type="ARBA" id="ARBA00010527"/>
    </source>
</evidence>
<evidence type="ECO:0000313" key="12">
    <source>
        <dbReference type="EMBL" id="AHH10616.1"/>
    </source>
</evidence>
<sequence length="257" mass="30111">MSQNKRILRAVYLSLFFIGIFMIIDDIFFSQKSPSVADNEIGFNLDRNFDVDDSLIDVDYVLSLNANSKDINVETDIYYSTFSTFGGNLVSLKLKNHLNLEKEPTELVKFSMNRESLFYISFDNLTKSLFVYNKIDDYTHDFNTTFEYNGKYYKYTKRYTFSSENEYLIKLEIFLDTIDANDNFDIDFYKFVLSSDIENLSARGNLQYNNYLSQAIYYDTKLRYGKNGLSVINPKWIGSGTKYFEVLVSKESMNVEF</sequence>
<dbReference type="Gene3D" id="2.70.98.90">
    <property type="match status" value="1"/>
</dbReference>
<proteinExistence type="inferred from homology"/>
<evidence type="ECO:0000256" key="4">
    <source>
        <dbReference type="ARBA" id="ARBA00022448"/>
    </source>
</evidence>
<dbReference type="STRING" id="1313292.BCO_0071100"/>
<dbReference type="InterPro" id="IPR028053">
    <property type="entry name" value="Membr_insert_YidC_N"/>
</dbReference>
<dbReference type="GO" id="GO:0005886">
    <property type="term" value="C:plasma membrane"/>
    <property type="evidence" value="ECO:0007669"/>
    <property type="project" value="UniProtKB-SubCell"/>
</dbReference>
<evidence type="ECO:0000259" key="11">
    <source>
        <dbReference type="Pfam" id="PF14849"/>
    </source>
</evidence>
<comment type="subcellular location">
    <subcellularLocation>
        <location evidence="1">Cell membrane</location>
        <topology evidence="1">Multi-pass membrane protein</topology>
    </subcellularLocation>
</comment>
<keyword evidence="10" id="KW-1133">Transmembrane helix</keyword>
<dbReference type="Pfam" id="PF14849">
    <property type="entry name" value="YidC_periplas"/>
    <property type="match status" value="1"/>
</dbReference>
<accession>W5SZY1</accession>
<dbReference type="eggNOG" id="COG0706">
    <property type="taxonomic scope" value="Bacteria"/>
</dbReference>
<organism evidence="12 13">
    <name type="scientific">Borrelia coriaceae ATCC 43381</name>
    <dbReference type="NCBI Taxonomy" id="1408429"/>
    <lineage>
        <taxon>Bacteria</taxon>
        <taxon>Pseudomonadati</taxon>
        <taxon>Spirochaetota</taxon>
        <taxon>Spirochaetia</taxon>
        <taxon>Spirochaetales</taxon>
        <taxon>Borreliaceae</taxon>
        <taxon>Borrelia</taxon>
    </lineage>
</organism>
<reference evidence="12" key="1">
    <citation type="submission" date="2013-04" db="EMBL/GenBank/DDBJ databases">
        <title>Comparative Genomics of Relapsing Fever Spirochetes.</title>
        <authorList>
            <person name="Schwan T.G."/>
            <person name="Raffel S.J."/>
            <person name="Porcella S.F."/>
            <person name="Martens C.A."/>
            <person name="Bruno D.P."/>
            <person name="Ricklefs S.M."/>
            <person name="Barbian K.B."/>
        </authorList>
    </citation>
    <scope>NUCLEOTIDE SEQUENCE [LARGE SCALE GENOMIC DNA]</scope>
    <source>
        <strain evidence="12">Co53</strain>
    </source>
</reference>
<keyword evidence="13" id="KW-1185">Reference proteome</keyword>
<dbReference type="AlphaFoldDB" id="W5SZY1"/>
<gene>
    <name evidence="12" type="ORF">BCO_0071100</name>
</gene>
<dbReference type="Proteomes" id="UP000019330">
    <property type="component" value="Chromosome"/>
</dbReference>
<comment type="similarity">
    <text evidence="2">Belongs to the OXA1/ALB3/YidC family. Type 1 subfamily.</text>
</comment>
<protein>
    <recommendedName>
        <fullName evidence="3">Membrane protein insertase YidC</fullName>
    </recommendedName>
    <alternativeName>
        <fullName evidence="9">Foldase YidC</fullName>
    </alternativeName>
    <alternativeName>
        <fullName evidence="8">Membrane integrase YidC</fullName>
    </alternativeName>
</protein>
<keyword evidence="10" id="KW-0812">Transmembrane</keyword>
<keyword evidence="10" id="KW-0472">Membrane</keyword>
<evidence type="ECO:0000256" key="10">
    <source>
        <dbReference type="SAM" id="Phobius"/>
    </source>
</evidence>
<evidence type="ECO:0000256" key="8">
    <source>
        <dbReference type="ARBA" id="ARBA00033245"/>
    </source>
</evidence>
<feature type="domain" description="Membrane insertase YidC N-terminal" evidence="11">
    <location>
        <begin position="71"/>
        <end position="244"/>
    </location>
</feature>
<evidence type="ECO:0000256" key="3">
    <source>
        <dbReference type="ARBA" id="ARBA00015325"/>
    </source>
</evidence>
<dbReference type="InterPro" id="IPR038221">
    <property type="entry name" value="YidC_periplasmic_sf"/>
</dbReference>
<evidence type="ECO:0000256" key="1">
    <source>
        <dbReference type="ARBA" id="ARBA00004651"/>
    </source>
</evidence>
<dbReference type="GO" id="GO:0015031">
    <property type="term" value="P:protein transport"/>
    <property type="evidence" value="ECO:0007669"/>
    <property type="project" value="UniProtKB-KW"/>
</dbReference>
<evidence type="ECO:0000256" key="6">
    <source>
        <dbReference type="ARBA" id="ARBA00022927"/>
    </source>
</evidence>
<keyword evidence="7" id="KW-0143">Chaperone</keyword>
<evidence type="ECO:0000313" key="13">
    <source>
        <dbReference type="Proteomes" id="UP000019330"/>
    </source>
</evidence>